<evidence type="ECO:0008006" key="3">
    <source>
        <dbReference type="Google" id="ProtNLM"/>
    </source>
</evidence>
<dbReference type="Proteomes" id="UP001446871">
    <property type="component" value="Unassembled WGS sequence"/>
</dbReference>
<evidence type="ECO:0000313" key="2">
    <source>
        <dbReference type="Proteomes" id="UP001446871"/>
    </source>
</evidence>
<evidence type="ECO:0000313" key="1">
    <source>
        <dbReference type="EMBL" id="KAK8067673.1"/>
    </source>
</evidence>
<gene>
    <name evidence="1" type="ORF">PG996_006785</name>
</gene>
<protein>
    <recommendedName>
        <fullName evidence="3">ABM domain-containing protein</fullName>
    </recommendedName>
</protein>
<reference evidence="1 2" key="1">
    <citation type="submission" date="2023-01" db="EMBL/GenBank/DDBJ databases">
        <title>Analysis of 21 Apiospora genomes using comparative genomics revels a genus with tremendous synthesis potential of carbohydrate active enzymes and secondary metabolites.</title>
        <authorList>
            <person name="Sorensen T."/>
        </authorList>
    </citation>
    <scope>NUCLEOTIDE SEQUENCE [LARGE SCALE GENOMIC DNA]</scope>
    <source>
        <strain evidence="1 2">CBS 83171</strain>
    </source>
</reference>
<dbReference type="InterPro" id="IPR011008">
    <property type="entry name" value="Dimeric_a/b-barrel"/>
</dbReference>
<name>A0ABR1V924_9PEZI</name>
<accession>A0ABR1V924</accession>
<dbReference type="SUPFAM" id="SSF54909">
    <property type="entry name" value="Dimeric alpha+beta barrel"/>
    <property type="match status" value="1"/>
</dbReference>
<keyword evidence="2" id="KW-1185">Reference proteome</keyword>
<sequence length="224" mass="24196">MAAAPVTELVDFALPPSADLDTAFPAACATLTQQPGCRAARYSRHHEDASKLTLFIDWDSVSAHETFCANTAVYSPFYASLAPLSTTAPSPYHVALDPPAQGGVLDVAPAVEVLHVHFPADYSSEQERATVKTIREFFAISQKAAGKEEGTDLLVGAPTLGWAVEEREFKGEKARVLVVMIGWKSVEAHMQYRDTEAFRESIGMIRGLEGLKGMGLYHVACAKA</sequence>
<comment type="caution">
    <text evidence="1">The sequence shown here is derived from an EMBL/GenBank/DDBJ whole genome shotgun (WGS) entry which is preliminary data.</text>
</comment>
<organism evidence="1 2">
    <name type="scientific">Apiospora saccharicola</name>
    <dbReference type="NCBI Taxonomy" id="335842"/>
    <lineage>
        <taxon>Eukaryota</taxon>
        <taxon>Fungi</taxon>
        <taxon>Dikarya</taxon>
        <taxon>Ascomycota</taxon>
        <taxon>Pezizomycotina</taxon>
        <taxon>Sordariomycetes</taxon>
        <taxon>Xylariomycetidae</taxon>
        <taxon>Amphisphaeriales</taxon>
        <taxon>Apiosporaceae</taxon>
        <taxon>Apiospora</taxon>
    </lineage>
</organism>
<dbReference type="Gene3D" id="3.30.70.100">
    <property type="match status" value="2"/>
</dbReference>
<dbReference type="EMBL" id="JAQQWM010000004">
    <property type="protein sequence ID" value="KAK8067673.1"/>
    <property type="molecule type" value="Genomic_DNA"/>
</dbReference>
<proteinExistence type="predicted"/>